<gene>
    <name evidence="1" type="ORF">EYF80_025804</name>
</gene>
<dbReference type="EMBL" id="SRLO01000261">
    <property type="protein sequence ID" value="TNN63962.1"/>
    <property type="molecule type" value="Genomic_DNA"/>
</dbReference>
<reference evidence="1 2" key="1">
    <citation type="submission" date="2019-03" db="EMBL/GenBank/DDBJ databases">
        <title>First draft genome of Liparis tanakae, snailfish: a comprehensive survey of snailfish specific genes.</title>
        <authorList>
            <person name="Kim W."/>
            <person name="Song I."/>
            <person name="Jeong J.-H."/>
            <person name="Kim D."/>
            <person name="Kim S."/>
            <person name="Ryu S."/>
            <person name="Song J.Y."/>
            <person name="Lee S.K."/>
        </authorList>
    </citation>
    <scope>NUCLEOTIDE SEQUENCE [LARGE SCALE GENOMIC DNA]</scope>
    <source>
        <tissue evidence="1">Muscle</tissue>
    </source>
</reference>
<sequence>MIDVSQRTPCSPVPRRCSAEVASRQSFSSLAFSAIRPTVSRARNTFSMVNGAVLHLPQAEHTGGVQTRLRRGTNGVTEGNVLCPTCLSCLVLIFCSSCLFLPFTSESCRLASASTVMVRYWDGCTAELLVLILLE</sequence>
<comment type="caution">
    <text evidence="1">The sequence shown here is derived from an EMBL/GenBank/DDBJ whole genome shotgun (WGS) entry which is preliminary data.</text>
</comment>
<evidence type="ECO:0000313" key="2">
    <source>
        <dbReference type="Proteomes" id="UP000314294"/>
    </source>
</evidence>
<dbReference type="AlphaFoldDB" id="A0A4Z2HGJ9"/>
<name>A0A4Z2HGJ9_9TELE</name>
<evidence type="ECO:0000313" key="1">
    <source>
        <dbReference type="EMBL" id="TNN63962.1"/>
    </source>
</evidence>
<organism evidence="1 2">
    <name type="scientific">Liparis tanakae</name>
    <name type="common">Tanaka's snailfish</name>
    <dbReference type="NCBI Taxonomy" id="230148"/>
    <lineage>
        <taxon>Eukaryota</taxon>
        <taxon>Metazoa</taxon>
        <taxon>Chordata</taxon>
        <taxon>Craniata</taxon>
        <taxon>Vertebrata</taxon>
        <taxon>Euteleostomi</taxon>
        <taxon>Actinopterygii</taxon>
        <taxon>Neopterygii</taxon>
        <taxon>Teleostei</taxon>
        <taxon>Neoteleostei</taxon>
        <taxon>Acanthomorphata</taxon>
        <taxon>Eupercaria</taxon>
        <taxon>Perciformes</taxon>
        <taxon>Cottioidei</taxon>
        <taxon>Cottales</taxon>
        <taxon>Liparidae</taxon>
        <taxon>Liparis</taxon>
    </lineage>
</organism>
<proteinExistence type="predicted"/>
<keyword evidence="2" id="KW-1185">Reference proteome</keyword>
<protein>
    <submittedName>
        <fullName evidence="1">Uncharacterized protein</fullName>
    </submittedName>
</protein>
<accession>A0A4Z2HGJ9</accession>
<dbReference type="Proteomes" id="UP000314294">
    <property type="component" value="Unassembled WGS sequence"/>
</dbReference>